<dbReference type="Pfam" id="PF13450">
    <property type="entry name" value="NAD_binding_8"/>
    <property type="match status" value="1"/>
</dbReference>
<keyword evidence="6" id="KW-0560">Oxidoreductase</keyword>
<reference evidence="6 7" key="1">
    <citation type="submission" date="2018-11" db="EMBL/GenBank/DDBJ databases">
        <title>Species Designations Belie Phenotypic and Genotypic Heterogeneity in Oral Streptococci.</title>
        <authorList>
            <person name="Velsko I."/>
        </authorList>
    </citation>
    <scope>NUCLEOTIDE SEQUENCE [LARGE SCALE GENOMIC DNA]</scope>
    <source>
        <strain evidence="6 7">BCA2</strain>
    </source>
</reference>
<evidence type="ECO:0000256" key="2">
    <source>
        <dbReference type="ARBA" id="ARBA00022729"/>
    </source>
</evidence>
<comment type="caution">
    <text evidence="6">The sequence shown here is derived from an EMBL/GenBank/DDBJ whole genome shotgun (WGS) entry which is preliminary data.</text>
</comment>
<evidence type="ECO:0000256" key="3">
    <source>
        <dbReference type="ARBA" id="ARBA00022827"/>
    </source>
</evidence>
<dbReference type="Gene3D" id="3.50.50.60">
    <property type="entry name" value="FAD/NAD(P)-binding domain"/>
    <property type="match status" value="2"/>
</dbReference>
<keyword evidence="4" id="KW-0521">NADP</keyword>
<gene>
    <name evidence="6" type="primary">crtI</name>
    <name evidence="6" type="ORF">D8805_09435</name>
</gene>
<dbReference type="RefSeq" id="WP_125417088.1">
    <property type="nucleotide sequence ID" value="NZ_RJPH01000024.1"/>
</dbReference>
<accession>A0A3R9L837</accession>
<dbReference type="InterPro" id="IPR036188">
    <property type="entry name" value="FAD/NAD-bd_sf"/>
</dbReference>
<sequence length="508" mass="58442">MKTYTVGIVGGGIGGLFTGALLANKGYKVEVFEKNLIPGGYCQSFPRKKFSIHPAVLRIGSKSCKTMIDSYCEQANIGKIEWKTYNEYYQFGNEIKINQCTPKMDDEIISYFPKFSEEIKKFFVDIRKLYDIMNKVFENNMTLRRLSVSEIKFYIPNLKRTAGEFVDIYFKDKVLKEIILAMLELDEKSVAMAIPMTYFEVKGQGQYYIPEGGAYSIIKKCINKIERAGGKIHKRGVVTKIEVENNKVTSIVSNEKKYEFDIIVSSMDINKTYFNLIGKNNLPKNRIINYLETSKWKISRSCFSVWIGLDDTLENLEIENGSIINYPNENSIAKIRRMMQTKGLELPEEYWCQIFTAFSGDESSTPKGKSQISVGLLIPYEYQNNWGSKNYKDVKKKLTNKIIMDLEKRYPKIKGKYIFIESATPLTYESWSGNTEGAYLGFEKYENLVYSRNRPQNQGVFRNLYFASHWVSVIGGVNGVMQESLKTANLILSDFPIENNNSFYDIYG</sequence>
<dbReference type="SUPFAM" id="SSF51905">
    <property type="entry name" value="FAD/NAD(P)-binding domain"/>
    <property type="match status" value="1"/>
</dbReference>
<dbReference type="PANTHER" id="PTHR46091:SF3">
    <property type="entry name" value="AMINE OXIDASE DOMAIN-CONTAINING PROTEIN"/>
    <property type="match status" value="1"/>
</dbReference>
<keyword evidence="2" id="KW-0732">Signal</keyword>
<evidence type="ECO:0000256" key="1">
    <source>
        <dbReference type="ARBA" id="ARBA00022630"/>
    </source>
</evidence>
<dbReference type="Proteomes" id="UP000278274">
    <property type="component" value="Unassembled WGS sequence"/>
</dbReference>
<evidence type="ECO:0000313" key="6">
    <source>
        <dbReference type="EMBL" id="RSJ65831.1"/>
    </source>
</evidence>
<keyword evidence="5" id="KW-0520">NAD</keyword>
<dbReference type="GO" id="GO:0016491">
    <property type="term" value="F:oxidoreductase activity"/>
    <property type="evidence" value="ECO:0007669"/>
    <property type="project" value="UniProtKB-KW"/>
</dbReference>
<proteinExistence type="predicted"/>
<dbReference type="EC" id="1.3.99.31" evidence="6"/>
<dbReference type="InterPro" id="IPR052206">
    <property type="entry name" value="Retinol_saturase"/>
</dbReference>
<organism evidence="6 7">
    <name type="scientific">Streptococcus oralis subsp. dentisani</name>
    <dbReference type="NCBI Taxonomy" id="1458253"/>
    <lineage>
        <taxon>Bacteria</taxon>
        <taxon>Bacillati</taxon>
        <taxon>Bacillota</taxon>
        <taxon>Bacilli</taxon>
        <taxon>Lactobacillales</taxon>
        <taxon>Streptococcaceae</taxon>
        <taxon>Streptococcus</taxon>
    </lineage>
</organism>
<dbReference type="EMBL" id="RJPH01000024">
    <property type="protein sequence ID" value="RSJ65831.1"/>
    <property type="molecule type" value="Genomic_DNA"/>
</dbReference>
<keyword evidence="1" id="KW-0285">Flavoprotein</keyword>
<protein>
    <submittedName>
        <fullName evidence="6">Phytoene desaturase (Lycopene-forming)</fullName>
        <ecNumber evidence="6">1.3.99.31</ecNumber>
    </submittedName>
</protein>
<evidence type="ECO:0000256" key="5">
    <source>
        <dbReference type="ARBA" id="ARBA00023027"/>
    </source>
</evidence>
<evidence type="ECO:0000313" key="7">
    <source>
        <dbReference type="Proteomes" id="UP000278274"/>
    </source>
</evidence>
<dbReference type="PANTHER" id="PTHR46091">
    <property type="entry name" value="BLR7054 PROTEIN"/>
    <property type="match status" value="1"/>
</dbReference>
<name>A0A3R9L837_STROR</name>
<evidence type="ECO:0000256" key="4">
    <source>
        <dbReference type="ARBA" id="ARBA00022857"/>
    </source>
</evidence>
<dbReference type="AlphaFoldDB" id="A0A3R9L837"/>
<keyword evidence="3" id="KW-0274">FAD</keyword>